<keyword evidence="1" id="KW-1133">Transmembrane helix</keyword>
<organism evidence="2 3">
    <name type="scientific">Flavobacterium salmonis</name>
    <dbReference type="NCBI Taxonomy" id="2654844"/>
    <lineage>
        <taxon>Bacteria</taxon>
        <taxon>Pseudomonadati</taxon>
        <taxon>Bacteroidota</taxon>
        <taxon>Flavobacteriia</taxon>
        <taxon>Flavobacteriales</taxon>
        <taxon>Flavobacteriaceae</taxon>
        <taxon>Flavobacterium</taxon>
    </lineage>
</organism>
<feature type="transmembrane region" description="Helical" evidence="1">
    <location>
        <begin position="392"/>
        <end position="408"/>
    </location>
</feature>
<dbReference type="AlphaFoldDB" id="A0A6V6ZB53"/>
<keyword evidence="1" id="KW-0812">Transmembrane</keyword>
<reference evidence="2 3" key="1">
    <citation type="submission" date="2020-06" db="EMBL/GenBank/DDBJ databases">
        <authorList>
            <person name="Criscuolo A."/>
        </authorList>
    </citation>
    <scope>NUCLEOTIDE SEQUENCE [LARGE SCALE GENOMIC DNA]</scope>
    <source>
        <strain evidence="3">CIP 111411</strain>
    </source>
</reference>
<dbReference type="PANTHER" id="PTHR31252:SF11">
    <property type="entry name" value="DUF4419 DOMAIN-CONTAINING PROTEIN"/>
    <property type="match status" value="1"/>
</dbReference>
<dbReference type="Pfam" id="PF14388">
    <property type="entry name" value="DUF4419"/>
    <property type="match status" value="1"/>
</dbReference>
<name>A0A6V6ZB53_9FLAO</name>
<gene>
    <name evidence="2" type="ORF">FLAT13_04237</name>
</gene>
<dbReference type="PANTHER" id="PTHR31252">
    <property type="entry name" value="DUF4419 DOMAIN-CONTAINING PROTEIN"/>
    <property type="match status" value="1"/>
</dbReference>
<protein>
    <recommendedName>
        <fullName evidence="4">DUF4419 domain-containing protein</fullName>
    </recommendedName>
</protein>
<dbReference type="EMBL" id="CAIJDP010000086">
    <property type="protein sequence ID" value="CAD0008162.1"/>
    <property type="molecule type" value="Genomic_DNA"/>
</dbReference>
<comment type="caution">
    <text evidence="2">The sequence shown here is derived from an EMBL/GenBank/DDBJ whole genome shotgun (WGS) entry which is preliminary data.</text>
</comment>
<accession>A0A6V6ZB53</accession>
<evidence type="ECO:0008006" key="4">
    <source>
        <dbReference type="Google" id="ProtNLM"/>
    </source>
</evidence>
<proteinExistence type="predicted"/>
<dbReference type="Proteomes" id="UP000530060">
    <property type="component" value="Unassembled WGS sequence"/>
</dbReference>
<dbReference type="RefSeq" id="WP_180910311.1">
    <property type="nucleotide sequence ID" value="NZ_CAIJDP010000086.1"/>
</dbReference>
<evidence type="ECO:0000256" key="1">
    <source>
        <dbReference type="SAM" id="Phobius"/>
    </source>
</evidence>
<dbReference type="InterPro" id="IPR025533">
    <property type="entry name" value="DUF4419"/>
</dbReference>
<evidence type="ECO:0000313" key="3">
    <source>
        <dbReference type="Proteomes" id="UP000530060"/>
    </source>
</evidence>
<keyword evidence="1" id="KW-0472">Membrane</keyword>
<keyword evidence="3" id="KW-1185">Reference proteome</keyword>
<evidence type="ECO:0000313" key="2">
    <source>
        <dbReference type="EMBL" id="CAD0008162.1"/>
    </source>
</evidence>
<sequence length="414" mass="47967">MRYIFTLLSLLLVSNLIGQVKIKCDDVKLANKPLPEVTYVKAIEKRINGQFEACEFKLRNEMFVETEIHPFVSTLYMAYSDHRPVSISPDMIWLLICQGFSTHVNLNTEELRNKFVSFNDKKKLVVNTQFINDKFKKGSKNSPWELAFPIMADSISKYVKKDIHSLYVQSFSTTTPTEKAAYEIALLDVMSGYFEYEYATACGIPEINIEGTKLDWIKIKNNLNSLKGYGIDKWINSLEPIIQQFIDASESKIDKTFWENIFKRKDESGGPYITGWIIKFFPYISNGSQEMIPNPYINKEPKEFMEGLETNQFNNGLSKASFIWNYFGKEYEMEFLAGFVGIKQDKNSLTLRPEIGWLVKDKNISKKKDETNELGKNENPTPNISFKDNRKYILPLIFVILIGIFIVFKMKNKK</sequence>